<evidence type="ECO:0000256" key="1">
    <source>
        <dbReference type="ARBA" id="ARBA00022908"/>
    </source>
</evidence>
<dbReference type="SUPFAM" id="SSF47823">
    <property type="entry name" value="lambda integrase-like, N-terminal domain"/>
    <property type="match status" value="1"/>
</dbReference>
<evidence type="ECO:0000256" key="4">
    <source>
        <dbReference type="PROSITE-ProRule" id="PRU01248"/>
    </source>
</evidence>
<dbReference type="GO" id="GO:0003677">
    <property type="term" value="F:DNA binding"/>
    <property type="evidence" value="ECO:0007669"/>
    <property type="project" value="UniProtKB-UniRule"/>
</dbReference>
<evidence type="ECO:0000256" key="3">
    <source>
        <dbReference type="ARBA" id="ARBA00023172"/>
    </source>
</evidence>
<name>D1B5G4_THEAS</name>
<proteinExistence type="predicted"/>
<dbReference type="PANTHER" id="PTHR30349">
    <property type="entry name" value="PHAGE INTEGRASE-RELATED"/>
    <property type="match status" value="1"/>
</dbReference>
<dbReference type="InterPro" id="IPR013762">
    <property type="entry name" value="Integrase-like_cat_sf"/>
</dbReference>
<feature type="domain" description="Tyr recombinase" evidence="5">
    <location>
        <begin position="111"/>
        <end position="288"/>
    </location>
</feature>
<dbReference type="PROSITE" id="PS51900">
    <property type="entry name" value="CB"/>
    <property type="match status" value="1"/>
</dbReference>
<dbReference type="EMBL" id="CP001818">
    <property type="protein sequence ID" value="ACZ19255.1"/>
    <property type="molecule type" value="Genomic_DNA"/>
</dbReference>
<dbReference type="Gene3D" id="1.10.443.10">
    <property type="entry name" value="Intergrase catalytic core"/>
    <property type="match status" value="1"/>
</dbReference>
<evidence type="ECO:0000313" key="8">
    <source>
        <dbReference type="Proteomes" id="UP000002030"/>
    </source>
</evidence>
<dbReference type="Pfam" id="PF00589">
    <property type="entry name" value="Phage_integrase"/>
    <property type="match status" value="1"/>
</dbReference>
<evidence type="ECO:0000259" key="6">
    <source>
        <dbReference type="PROSITE" id="PS51900"/>
    </source>
</evidence>
<dbReference type="eggNOG" id="COG4974">
    <property type="taxonomic scope" value="Bacteria"/>
</dbReference>
<dbReference type="PATRIC" id="fig|525903.6.peg.1021"/>
<evidence type="ECO:0000259" key="5">
    <source>
        <dbReference type="PROSITE" id="PS51898"/>
    </source>
</evidence>
<evidence type="ECO:0000313" key="7">
    <source>
        <dbReference type="EMBL" id="ACZ19255.1"/>
    </source>
</evidence>
<keyword evidence="8" id="KW-1185">Reference proteome</keyword>
<accession>D1B5G4</accession>
<dbReference type="Pfam" id="PF02899">
    <property type="entry name" value="Phage_int_SAM_1"/>
    <property type="match status" value="1"/>
</dbReference>
<dbReference type="PROSITE" id="PS51898">
    <property type="entry name" value="TYR_RECOMBINASE"/>
    <property type="match status" value="1"/>
</dbReference>
<dbReference type="OrthoDB" id="9801717at2"/>
<dbReference type="STRING" id="525903.Taci_1023"/>
<reference evidence="7 8" key="1">
    <citation type="journal article" date="2009" name="Stand. Genomic Sci.">
        <title>Complete genome sequence of Thermanaerovibrio acidaminovorans type strain (Su883).</title>
        <authorList>
            <person name="Chovatia M."/>
            <person name="Sikorski J."/>
            <person name="Schroder M."/>
            <person name="Lapidus A."/>
            <person name="Nolan M."/>
            <person name="Tice H."/>
            <person name="Glavina Del Rio T."/>
            <person name="Copeland A."/>
            <person name="Cheng J.F."/>
            <person name="Lucas S."/>
            <person name="Chen F."/>
            <person name="Bruce D."/>
            <person name="Goodwin L."/>
            <person name="Pitluck S."/>
            <person name="Ivanova N."/>
            <person name="Mavromatis K."/>
            <person name="Ovchinnikova G."/>
            <person name="Pati A."/>
            <person name="Chen A."/>
            <person name="Palaniappan K."/>
            <person name="Land M."/>
            <person name="Hauser L."/>
            <person name="Chang Y.J."/>
            <person name="Jeffries C.D."/>
            <person name="Chain P."/>
            <person name="Saunders E."/>
            <person name="Detter J.C."/>
            <person name="Brettin T."/>
            <person name="Rohde M."/>
            <person name="Goker M."/>
            <person name="Spring S."/>
            <person name="Bristow J."/>
            <person name="Markowitz V."/>
            <person name="Hugenholtz P."/>
            <person name="Kyrpides N.C."/>
            <person name="Klenk H.P."/>
            <person name="Eisen J.A."/>
        </authorList>
    </citation>
    <scope>NUCLEOTIDE SEQUENCE [LARGE SCALE GENOMIC DNA]</scope>
    <source>
        <strain evidence="8">ATCC 49978 / DSM 6589 / Su883</strain>
    </source>
</reference>
<dbReference type="GO" id="GO:0006310">
    <property type="term" value="P:DNA recombination"/>
    <property type="evidence" value="ECO:0007669"/>
    <property type="project" value="UniProtKB-KW"/>
</dbReference>
<dbReference type="SUPFAM" id="SSF56349">
    <property type="entry name" value="DNA breaking-rejoining enzymes"/>
    <property type="match status" value="1"/>
</dbReference>
<dbReference type="KEGG" id="tai:Taci_1023"/>
<protein>
    <submittedName>
        <fullName evidence="7">Integrase family protein</fullName>
    </submittedName>
</protein>
<dbReference type="InterPro" id="IPR050090">
    <property type="entry name" value="Tyrosine_recombinase_XerCD"/>
</dbReference>
<evidence type="ECO:0000256" key="2">
    <source>
        <dbReference type="ARBA" id="ARBA00023125"/>
    </source>
</evidence>
<dbReference type="AlphaFoldDB" id="D1B5G4"/>
<dbReference type="InterPro" id="IPR010998">
    <property type="entry name" value="Integrase_recombinase_N"/>
</dbReference>
<keyword evidence="3" id="KW-0233">DNA recombination</keyword>
<dbReference type="Gene3D" id="1.10.150.130">
    <property type="match status" value="1"/>
</dbReference>
<dbReference type="PANTHER" id="PTHR30349:SF90">
    <property type="entry name" value="TYROSINE RECOMBINASE XERD"/>
    <property type="match status" value="1"/>
</dbReference>
<dbReference type="EnsemblBacteria" id="ACZ19255">
    <property type="protein sequence ID" value="ACZ19255"/>
    <property type="gene ID" value="Taci_1023"/>
</dbReference>
<dbReference type="Proteomes" id="UP000002030">
    <property type="component" value="Chromosome"/>
</dbReference>
<dbReference type="InterPro" id="IPR011010">
    <property type="entry name" value="DNA_brk_join_enz"/>
</dbReference>
<sequence length="297" mass="33061">MSPLGENGPLDPRMESFLEYLSLERAFSPNTCQAYRRDLSKYVSFCAERGRDPVPPEVDTVSLFLASLRSQGAAKSSVQRAAACIKSFSRFLGEVGEDPGKVPMLPDKPSPMPAILTEGEVLRLLEATAGDAPGDLRDRAMIELLYGCGLRASELCSLTMKDLDLSSGTVRVRGKGDKVRVLPLVGETRSALERYLKVRGTHQGPIFQGDRGGPFRREMLWKMIQRRGRQACIAASRLHPHILRHSCATHLLRRGMDLRTLQCLLGHSSVRTTEVYTHFDLELRDVYDRSHPRAQGS</sequence>
<keyword evidence="2 4" id="KW-0238">DNA-binding</keyword>
<gene>
    <name evidence="7" type="ordered locus">Taci_1023</name>
</gene>
<feature type="domain" description="Core-binding (CB)" evidence="6">
    <location>
        <begin position="8"/>
        <end position="93"/>
    </location>
</feature>
<dbReference type="InterPro" id="IPR044068">
    <property type="entry name" value="CB"/>
</dbReference>
<organism evidence="7 8">
    <name type="scientific">Thermanaerovibrio acidaminovorans (strain ATCC 49978 / DSM 6589 / Su883)</name>
    <name type="common">Selenomonas acidaminovorans</name>
    <dbReference type="NCBI Taxonomy" id="525903"/>
    <lineage>
        <taxon>Bacteria</taxon>
        <taxon>Thermotogati</taxon>
        <taxon>Synergistota</taxon>
        <taxon>Synergistia</taxon>
        <taxon>Synergistales</taxon>
        <taxon>Synergistaceae</taxon>
        <taxon>Thermanaerovibrio</taxon>
    </lineage>
</organism>
<dbReference type="GO" id="GO:0015074">
    <property type="term" value="P:DNA integration"/>
    <property type="evidence" value="ECO:0007669"/>
    <property type="project" value="UniProtKB-KW"/>
</dbReference>
<keyword evidence="1" id="KW-0229">DNA integration</keyword>
<dbReference type="InterPro" id="IPR004107">
    <property type="entry name" value="Integrase_SAM-like_N"/>
</dbReference>
<dbReference type="HOGENOM" id="CLU_027562_9_1_0"/>
<dbReference type="InterPro" id="IPR002104">
    <property type="entry name" value="Integrase_catalytic"/>
</dbReference>
<dbReference type="RefSeq" id="WP_012869770.1">
    <property type="nucleotide sequence ID" value="NC_013522.1"/>
</dbReference>